<evidence type="ECO:0000256" key="11">
    <source>
        <dbReference type="ARBA" id="ARBA00022989"/>
    </source>
</evidence>
<dbReference type="SMART" id="SM00388">
    <property type="entry name" value="HisKA"/>
    <property type="match status" value="1"/>
</dbReference>
<dbReference type="SUPFAM" id="SSF103190">
    <property type="entry name" value="Sensory domain-like"/>
    <property type="match status" value="1"/>
</dbReference>
<dbReference type="SUPFAM" id="SSF55874">
    <property type="entry name" value="ATPase domain of HSP90 chaperone/DNA topoisomerase II/histidine kinase"/>
    <property type="match status" value="1"/>
</dbReference>
<dbReference type="Pfam" id="PF02518">
    <property type="entry name" value="HATPase_c"/>
    <property type="match status" value="1"/>
</dbReference>
<evidence type="ECO:0000256" key="9">
    <source>
        <dbReference type="ARBA" id="ARBA00022777"/>
    </source>
</evidence>
<feature type="domain" description="Histidine kinase" evidence="15">
    <location>
        <begin position="329"/>
        <end position="535"/>
    </location>
</feature>
<keyword evidence="5" id="KW-0597">Phosphoprotein</keyword>
<dbReference type="InterPro" id="IPR004358">
    <property type="entry name" value="Sig_transdc_His_kin-like_C"/>
</dbReference>
<feature type="transmembrane region" description="Helical" evidence="14">
    <location>
        <begin position="182"/>
        <end position="206"/>
    </location>
</feature>
<organism evidence="16 17">
    <name type="scientific">Thermodesulfovibrio yellowstonii</name>
    <dbReference type="NCBI Taxonomy" id="28262"/>
    <lineage>
        <taxon>Bacteria</taxon>
        <taxon>Pseudomonadati</taxon>
        <taxon>Nitrospirota</taxon>
        <taxon>Thermodesulfovibrionia</taxon>
        <taxon>Thermodesulfovibrionales</taxon>
        <taxon>Thermodesulfovibrionaceae</taxon>
        <taxon>Thermodesulfovibrio</taxon>
    </lineage>
</organism>
<evidence type="ECO:0000256" key="4">
    <source>
        <dbReference type="ARBA" id="ARBA00022475"/>
    </source>
</evidence>
<dbReference type="GO" id="GO:0000155">
    <property type="term" value="F:phosphorelay sensor kinase activity"/>
    <property type="evidence" value="ECO:0007669"/>
    <property type="project" value="InterPro"/>
</dbReference>
<protein>
    <recommendedName>
        <fullName evidence="3">histidine kinase</fullName>
        <ecNumber evidence="3">2.7.13.3</ecNumber>
    </recommendedName>
</protein>
<dbReference type="InterPro" id="IPR003661">
    <property type="entry name" value="HisK_dim/P_dom"/>
</dbReference>
<dbReference type="Proteomes" id="UP001144297">
    <property type="component" value="Unassembled WGS sequence"/>
</dbReference>
<keyword evidence="10" id="KW-0067">ATP-binding</keyword>
<comment type="caution">
    <text evidence="16">The sequence shown here is derived from an EMBL/GenBank/DDBJ whole genome shotgun (WGS) entry which is preliminary data.</text>
</comment>
<comment type="catalytic activity">
    <reaction evidence="1">
        <text>ATP + protein L-histidine = ADP + protein N-phospho-L-histidine.</text>
        <dbReference type="EC" id="2.7.13.3"/>
    </reaction>
</comment>
<dbReference type="Gene3D" id="3.30.565.10">
    <property type="entry name" value="Histidine kinase-like ATPase, C-terminal domain"/>
    <property type="match status" value="1"/>
</dbReference>
<evidence type="ECO:0000256" key="5">
    <source>
        <dbReference type="ARBA" id="ARBA00022553"/>
    </source>
</evidence>
<evidence type="ECO:0000256" key="8">
    <source>
        <dbReference type="ARBA" id="ARBA00022741"/>
    </source>
</evidence>
<dbReference type="AlphaFoldDB" id="A0A9W6GGQ3"/>
<dbReference type="SMART" id="SM00387">
    <property type="entry name" value="HATPase_c"/>
    <property type="match status" value="1"/>
</dbReference>
<keyword evidence="17" id="KW-1185">Reference proteome</keyword>
<evidence type="ECO:0000256" key="10">
    <source>
        <dbReference type="ARBA" id="ARBA00022840"/>
    </source>
</evidence>
<dbReference type="InterPro" id="IPR005467">
    <property type="entry name" value="His_kinase_dom"/>
</dbReference>
<dbReference type="EC" id="2.7.13.3" evidence="3"/>
<dbReference type="InterPro" id="IPR036890">
    <property type="entry name" value="HATPase_C_sf"/>
</dbReference>
<keyword evidence="6" id="KW-0808">Transferase</keyword>
<evidence type="ECO:0000256" key="13">
    <source>
        <dbReference type="SAM" id="Coils"/>
    </source>
</evidence>
<evidence type="ECO:0000259" key="15">
    <source>
        <dbReference type="PROSITE" id="PS50109"/>
    </source>
</evidence>
<dbReference type="Pfam" id="PF00512">
    <property type="entry name" value="HisKA"/>
    <property type="match status" value="1"/>
</dbReference>
<dbReference type="CDD" id="cd00082">
    <property type="entry name" value="HisKA"/>
    <property type="match status" value="1"/>
</dbReference>
<feature type="coiled-coil region" evidence="13">
    <location>
        <begin position="290"/>
        <end position="320"/>
    </location>
</feature>
<dbReference type="Gene3D" id="1.10.287.130">
    <property type="match status" value="1"/>
</dbReference>
<dbReference type="GO" id="GO:0005886">
    <property type="term" value="C:plasma membrane"/>
    <property type="evidence" value="ECO:0007669"/>
    <property type="project" value="UniProtKB-SubCell"/>
</dbReference>
<keyword evidence="11 14" id="KW-1133">Transmembrane helix</keyword>
<dbReference type="PROSITE" id="PS50109">
    <property type="entry name" value="HIS_KIN"/>
    <property type="match status" value="1"/>
</dbReference>
<feature type="transmembrane region" description="Helical" evidence="14">
    <location>
        <begin position="24"/>
        <end position="48"/>
    </location>
</feature>
<keyword evidence="13" id="KW-0175">Coiled coil</keyword>
<keyword evidence="4" id="KW-1003">Cell membrane</keyword>
<accession>A0A9W6GGQ3</accession>
<evidence type="ECO:0000256" key="1">
    <source>
        <dbReference type="ARBA" id="ARBA00000085"/>
    </source>
</evidence>
<keyword evidence="8" id="KW-0547">Nucleotide-binding</keyword>
<evidence type="ECO:0000256" key="12">
    <source>
        <dbReference type="ARBA" id="ARBA00023012"/>
    </source>
</evidence>
<dbReference type="Gene3D" id="6.10.340.10">
    <property type="match status" value="1"/>
</dbReference>
<dbReference type="InterPro" id="IPR029151">
    <property type="entry name" value="Sensor-like_sf"/>
</dbReference>
<evidence type="ECO:0000256" key="3">
    <source>
        <dbReference type="ARBA" id="ARBA00012438"/>
    </source>
</evidence>
<dbReference type="PANTHER" id="PTHR43065:SF10">
    <property type="entry name" value="PEROXIDE STRESS-ACTIVATED HISTIDINE KINASE MAK3"/>
    <property type="match status" value="1"/>
</dbReference>
<comment type="subcellular location">
    <subcellularLocation>
        <location evidence="2">Cell membrane</location>
        <topology evidence="2">Multi-pass membrane protein</topology>
    </subcellularLocation>
</comment>
<evidence type="ECO:0000256" key="6">
    <source>
        <dbReference type="ARBA" id="ARBA00022679"/>
    </source>
</evidence>
<dbReference type="PANTHER" id="PTHR43065">
    <property type="entry name" value="SENSOR HISTIDINE KINASE"/>
    <property type="match status" value="1"/>
</dbReference>
<evidence type="ECO:0000256" key="14">
    <source>
        <dbReference type="SAM" id="Phobius"/>
    </source>
</evidence>
<dbReference type="EMBL" id="BSDX01000001">
    <property type="protein sequence ID" value="GLI53655.1"/>
    <property type="molecule type" value="Genomic_DNA"/>
</dbReference>
<keyword evidence="12" id="KW-0902">Two-component regulatory system</keyword>
<name>A0A9W6GGQ3_9BACT</name>
<keyword evidence="9 16" id="KW-0418">Kinase</keyword>
<dbReference type="InterPro" id="IPR003594">
    <property type="entry name" value="HATPase_dom"/>
</dbReference>
<evidence type="ECO:0000313" key="16">
    <source>
        <dbReference type="EMBL" id="GLI53655.1"/>
    </source>
</evidence>
<reference evidence="16" key="1">
    <citation type="submission" date="2022-12" db="EMBL/GenBank/DDBJ databases">
        <title>Reference genome sequencing for broad-spectrum identification of bacterial and archaeal isolates by mass spectrometry.</title>
        <authorList>
            <person name="Sekiguchi Y."/>
            <person name="Tourlousse D.M."/>
        </authorList>
    </citation>
    <scope>NUCLEOTIDE SEQUENCE</scope>
    <source>
        <strain evidence="16">TSL-P1</strain>
    </source>
</reference>
<evidence type="ECO:0000313" key="17">
    <source>
        <dbReference type="Proteomes" id="UP001144297"/>
    </source>
</evidence>
<proteinExistence type="predicted"/>
<keyword evidence="7 14" id="KW-0812">Transmembrane</keyword>
<dbReference type="PRINTS" id="PR00344">
    <property type="entry name" value="BCTRLSENSOR"/>
</dbReference>
<dbReference type="InterPro" id="IPR036097">
    <property type="entry name" value="HisK_dim/P_sf"/>
</dbReference>
<dbReference type="GO" id="GO:0005524">
    <property type="term" value="F:ATP binding"/>
    <property type="evidence" value="ECO:0007669"/>
    <property type="project" value="UniProtKB-KW"/>
</dbReference>
<evidence type="ECO:0000256" key="2">
    <source>
        <dbReference type="ARBA" id="ARBA00004651"/>
    </source>
</evidence>
<gene>
    <name evidence="16" type="ORF">TISLANDTSLP1_13480</name>
</gene>
<sequence>MKILKYLKYLVTERIIKKLQRTSIGIKIFLSFLLLFLIIMISINLLILNYQKSSLKNQINTNITVLLENVSKDVIDHLVFFDPLAIDEKISIVMNNPGIDYIMLADKNGKIVGHSDKSQLGSYIKMEPSIYKRWQKSDTDGINHINLPVIVGDSYFGILRAGISEDKINAYIEQSTRNLKNYIYILSLIFFLLTVIMAFMLSKTLIKPLQRLKNKMSSIQADKLEICENPSTVFCKDIFNCEKSDCPAYGKERCWFITEAKENCKKCHNIDCKDCYVYKISCGDEIGYLIETFNEMILKLKHSLEELDRTTKEKLRLEKSSAMAEMAMTVAHEIKNPLNAIKASTSYLKANFQGEVLKEFLSIIDKETERLNELITSFLSYARPVPLKYEKGNINNALKDVIKLVETEIKEENKILQTDFDPSIPEFYFDHHQIKQAVLNLLVNATDATEKGDTIMIKTERIDGKIKITIKDSGTGIPEELMGKIFEPFFTTKTTGSGLGLACVERIIKDHEGNIKVTSKLNEGTEFTIELPIKEG</sequence>
<keyword evidence="14" id="KW-0472">Membrane</keyword>
<dbReference type="SUPFAM" id="SSF47384">
    <property type="entry name" value="Homodimeric domain of signal transducing histidine kinase"/>
    <property type="match status" value="1"/>
</dbReference>
<evidence type="ECO:0000256" key="7">
    <source>
        <dbReference type="ARBA" id="ARBA00022692"/>
    </source>
</evidence>